<comment type="caution">
    <text evidence="2">The sequence shown here is derived from an EMBL/GenBank/DDBJ whole genome shotgun (WGS) entry which is preliminary data.</text>
</comment>
<evidence type="ECO:0000256" key="1">
    <source>
        <dbReference type="SAM" id="MobiDB-lite"/>
    </source>
</evidence>
<reference evidence="3" key="1">
    <citation type="journal article" date="2018" name="Front. Microbiol.">
        <title>Genome-Based Analysis Reveals the Taxonomy and Diversity of the Family Idiomarinaceae.</title>
        <authorList>
            <person name="Liu Y."/>
            <person name="Lai Q."/>
            <person name="Shao Z."/>
        </authorList>
    </citation>
    <scope>NUCLEOTIDE SEQUENCE [LARGE SCALE GENOMIC DNA]</scope>
    <source>
        <strain evidence="3">PO-M2</strain>
    </source>
</reference>
<gene>
    <name evidence="2" type="ORF">CWI70_08295</name>
</gene>
<dbReference type="Proteomes" id="UP000287649">
    <property type="component" value="Unassembled WGS sequence"/>
</dbReference>
<dbReference type="RefSeq" id="WP_126772190.1">
    <property type="nucleotide sequence ID" value="NZ_PIPX01000001.1"/>
</dbReference>
<evidence type="ECO:0000313" key="3">
    <source>
        <dbReference type="Proteomes" id="UP000287649"/>
    </source>
</evidence>
<dbReference type="EMBL" id="PIPX01000001">
    <property type="protein sequence ID" value="RUO56717.1"/>
    <property type="molecule type" value="Genomic_DNA"/>
</dbReference>
<accession>A0A432Y700</accession>
<evidence type="ECO:0000313" key="2">
    <source>
        <dbReference type="EMBL" id="RUO56717.1"/>
    </source>
</evidence>
<name>A0A432Y700_9GAMM</name>
<keyword evidence="3" id="KW-1185">Reference proteome</keyword>
<sequence length="92" mass="10672">MELDSMSPALTDAIETTPQERRRGDFDTKEWWQRLSMDQKFGVYQLSKFGFELAFIRNMANGPIAVVRRSREYATVDQSGEVNLNPTLQIRD</sequence>
<dbReference type="OrthoDB" id="5771089at2"/>
<dbReference type="AlphaFoldDB" id="A0A432Y700"/>
<feature type="region of interest" description="Disordered" evidence="1">
    <location>
        <begin position="1"/>
        <end position="25"/>
    </location>
</feature>
<proteinExistence type="predicted"/>
<organism evidence="2 3">
    <name type="scientific">Pseudidiomarina homiensis</name>
    <dbReference type="NCBI Taxonomy" id="364198"/>
    <lineage>
        <taxon>Bacteria</taxon>
        <taxon>Pseudomonadati</taxon>
        <taxon>Pseudomonadota</taxon>
        <taxon>Gammaproteobacteria</taxon>
        <taxon>Alteromonadales</taxon>
        <taxon>Idiomarinaceae</taxon>
        <taxon>Pseudidiomarina</taxon>
    </lineage>
</organism>
<protein>
    <submittedName>
        <fullName evidence="2">Uncharacterized protein</fullName>
    </submittedName>
</protein>